<dbReference type="EMBL" id="OBKZ01000041">
    <property type="protein sequence ID" value="SOB53836.1"/>
    <property type="molecule type" value="Genomic_DNA"/>
</dbReference>
<dbReference type="Proteomes" id="UP000219564">
    <property type="component" value="Unassembled WGS sequence"/>
</dbReference>
<evidence type="ECO:0000313" key="2">
    <source>
        <dbReference type="EMBL" id="SOB53836.1"/>
    </source>
</evidence>
<dbReference type="RefSeq" id="WP_047274831.1">
    <property type="nucleotide sequence ID" value="NZ_JAAQYE010000026.1"/>
</dbReference>
<evidence type="ECO:0000313" key="3">
    <source>
        <dbReference type="Proteomes" id="UP000219564"/>
    </source>
</evidence>
<gene>
    <name evidence="2" type="ORF">PLUA15_460026</name>
</gene>
<protein>
    <recommendedName>
        <fullName evidence="4">DUF2975 domain-containing protein</fullName>
    </recommendedName>
</protein>
<proteinExistence type="predicted"/>
<evidence type="ECO:0000256" key="1">
    <source>
        <dbReference type="SAM" id="Phobius"/>
    </source>
</evidence>
<name>A0AAX2HA19_9PSED</name>
<feature type="transmembrane region" description="Helical" evidence="1">
    <location>
        <begin position="115"/>
        <end position="133"/>
    </location>
</feature>
<keyword evidence="1" id="KW-1133">Transmembrane helix</keyword>
<dbReference type="InterPro" id="IPR021354">
    <property type="entry name" value="DUF2975"/>
</dbReference>
<accession>A0AAX2HA19</accession>
<feature type="transmembrane region" description="Helical" evidence="1">
    <location>
        <begin position="153"/>
        <end position="170"/>
    </location>
</feature>
<keyword evidence="1" id="KW-0812">Transmembrane</keyword>
<sequence length="183" mass="20038">MNTDRLAKYSKLLATATLGLVALMLLSNIAYWLFPDGMSVYGPGFNLTALTETLDANIHQMPWWQITGGIVLSSIPLLILAKGLVALSALFKLYANEEYFEPESADLLGKVGKSVGLWVLISFLLGPVLSVWITMMRPAGERLFTISFGPSDVVALFLAASVMIVARSLHRACMLARENQQFV</sequence>
<keyword evidence="1" id="KW-0472">Membrane</keyword>
<organism evidence="2 3">
    <name type="scientific">Pseudomonas lundensis</name>
    <dbReference type="NCBI Taxonomy" id="86185"/>
    <lineage>
        <taxon>Bacteria</taxon>
        <taxon>Pseudomonadati</taxon>
        <taxon>Pseudomonadota</taxon>
        <taxon>Gammaproteobacteria</taxon>
        <taxon>Pseudomonadales</taxon>
        <taxon>Pseudomonadaceae</taxon>
        <taxon>Pseudomonas</taxon>
    </lineage>
</organism>
<feature type="transmembrane region" description="Helical" evidence="1">
    <location>
        <begin position="12"/>
        <end position="34"/>
    </location>
</feature>
<dbReference type="Pfam" id="PF11188">
    <property type="entry name" value="DUF2975"/>
    <property type="match status" value="1"/>
</dbReference>
<reference evidence="2 3" key="1">
    <citation type="submission" date="2017-08" db="EMBL/GenBank/DDBJ databases">
        <authorList>
            <person name="Chaillou S."/>
        </authorList>
    </citation>
    <scope>NUCLEOTIDE SEQUENCE [LARGE SCALE GENOMIC DNA]</scope>
    <source>
        <strain evidence="2 3">MFPA15A1205</strain>
    </source>
</reference>
<dbReference type="AlphaFoldDB" id="A0AAX2HA19"/>
<feature type="transmembrane region" description="Helical" evidence="1">
    <location>
        <begin position="70"/>
        <end position="94"/>
    </location>
</feature>
<evidence type="ECO:0008006" key="4">
    <source>
        <dbReference type="Google" id="ProtNLM"/>
    </source>
</evidence>
<comment type="caution">
    <text evidence="2">The sequence shown here is derived from an EMBL/GenBank/DDBJ whole genome shotgun (WGS) entry which is preliminary data.</text>
</comment>